<organism evidence="1 2">
    <name type="scientific">Roseivirga spongicola</name>
    <dbReference type="NCBI Taxonomy" id="333140"/>
    <lineage>
        <taxon>Bacteria</taxon>
        <taxon>Pseudomonadati</taxon>
        <taxon>Bacteroidota</taxon>
        <taxon>Cytophagia</taxon>
        <taxon>Cytophagales</taxon>
        <taxon>Roseivirgaceae</taxon>
        <taxon>Roseivirga</taxon>
    </lineage>
</organism>
<keyword evidence="2" id="KW-1185">Reference proteome</keyword>
<reference evidence="1 2" key="1">
    <citation type="submission" date="2016-01" db="EMBL/GenBank/DDBJ databases">
        <title>Genome sequencing of Roseivirga spongicola UST030701-084.</title>
        <authorList>
            <person name="Selvaratnam C."/>
            <person name="Thevarajoo S."/>
            <person name="Goh K.M."/>
            <person name="Ee R."/>
            <person name="Chan K.-G."/>
            <person name="Chong C.S."/>
        </authorList>
    </citation>
    <scope>NUCLEOTIDE SEQUENCE [LARGE SCALE GENOMIC DNA]</scope>
    <source>
        <strain evidence="1 2">UST030701-084</strain>
    </source>
</reference>
<sequence>MACNVQYFENAEFDDNIIFDPSIAVAFGELNYTVDELFEQLNDANAGVTSNNEGVVTIVYSEQLQSQGAQEFLQVPDQSFGSSLPSGVNISNPPTTTVVTVSESYEFDLTQRGAEEYDSIFFQSGSFEFSVESDFNANIDFVATFTSLETSDAPLVMSGSLSSSNNSFSETEPLDGYVGYFHLDSDGNPASNKFLVEITYDVEVTPSSSISDTDRVSFNLAMTNTKFDAIYGFVDSQELEVSFEIVNFDFFKQFDTGGITFADPKVNFVFNNSFGFPLGVDFQNITATNSDGQSLSLEGDIISQLNAVAGPRLVNEGQTRTTEIEVNNSNSNLVDLLSLQPERIVVDVKATSNPNGVPFQYNFINDQSILDVGVDIEIPFDMTLDGLQAEESMPFSPPEDIDQAKRLMIRLASENYIPMGGKVEIQFLGANNNLLHSVDEQAVFEGAEVGTNGRTNEPARATADFVLEEDDIQSIKDAETILLLVTLTTTDADQGANVKLFDDYELKFKVSGQLDIVVNANGN</sequence>
<dbReference type="AlphaFoldDB" id="A0A150X6F6"/>
<evidence type="ECO:0000313" key="1">
    <source>
        <dbReference type="EMBL" id="KYG74212.1"/>
    </source>
</evidence>
<name>A0A150X6F6_9BACT</name>
<comment type="caution">
    <text evidence="1">The sequence shown here is derived from an EMBL/GenBank/DDBJ whole genome shotgun (WGS) entry which is preliminary data.</text>
</comment>
<proteinExistence type="predicted"/>
<gene>
    <name evidence="1" type="ORF">AWW68_16320</name>
</gene>
<accession>A0A150X6F6</accession>
<dbReference type="STRING" id="333140.AWW68_16320"/>
<dbReference type="Proteomes" id="UP000075606">
    <property type="component" value="Unassembled WGS sequence"/>
</dbReference>
<evidence type="ECO:0000313" key="2">
    <source>
        <dbReference type="Proteomes" id="UP000075606"/>
    </source>
</evidence>
<dbReference type="EMBL" id="LRPC01000028">
    <property type="protein sequence ID" value="KYG74212.1"/>
    <property type="molecule type" value="Genomic_DNA"/>
</dbReference>
<protein>
    <submittedName>
        <fullName evidence="1">Uncharacterized protein</fullName>
    </submittedName>
</protein>